<evidence type="ECO:0000313" key="1">
    <source>
        <dbReference type="EMBL" id="VVU94433.1"/>
    </source>
</evidence>
<accession>A0A5E8CG61</accession>
<dbReference type="AlphaFoldDB" id="A0A5E8CG61"/>
<proteinExistence type="predicted"/>
<name>A0A5E8CG61_9ZZZZ</name>
<protein>
    <submittedName>
        <fullName evidence="1">Uncharacterized protein</fullName>
    </submittedName>
</protein>
<gene>
    <name evidence="1" type="ORF">CPAV1605_155</name>
</gene>
<reference evidence="1" key="1">
    <citation type="submission" date="2019-09" db="EMBL/GenBank/DDBJ databases">
        <authorList>
            <person name="Needham M D."/>
        </authorList>
    </citation>
    <scope>NUCLEOTIDE SEQUENCE</scope>
</reference>
<organism evidence="1">
    <name type="scientific">seawater metagenome</name>
    <dbReference type="NCBI Taxonomy" id="1561972"/>
    <lineage>
        <taxon>unclassified sequences</taxon>
        <taxon>metagenomes</taxon>
        <taxon>ecological metagenomes</taxon>
    </lineage>
</organism>
<dbReference type="EMBL" id="CABVLZ010000001">
    <property type="protein sequence ID" value="VVU94433.1"/>
    <property type="molecule type" value="Genomic_DNA"/>
</dbReference>
<sequence>MDLNIIPDTIDLDIPTIGYEIEYTDKEVIFKINKQEQYIIELIKKLKNDNISNDDIIDRFNSLGILIDTDWCCLEIEHTYLTYLDRHHIGLQKIKDLPDTIIFPIKLLKLDKVKEVDFYLWNKSDLPKCNSDLCQLRKHFPNIKINVKIGVKENVIKRNYKNINNKGYIIYKQLE</sequence>